<feature type="transmembrane region" description="Helical" evidence="5">
    <location>
        <begin position="92"/>
        <end position="118"/>
    </location>
</feature>
<keyword evidence="2 5" id="KW-0812">Transmembrane</keyword>
<dbReference type="Pfam" id="PF13520">
    <property type="entry name" value="AA_permease_2"/>
    <property type="match status" value="1"/>
</dbReference>
<dbReference type="InterPro" id="IPR050598">
    <property type="entry name" value="AminoAcid_Transporter"/>
</dbReference>
<evidence type="ECO:0000256" key="1">
    <source>
        <dbReference type="ARBA" id="ARBA00004141"/>
    </source>
</evidence>
<protein>
    <submittedName>
        <fullName evidence="6">Amino acid permease</fullName>
    </submittedName>
</protein>
<keyword evidence="7" id="KW-1185">Reference proteome</keyword>
<dbReference type="InterPro" id="IPR002293">
    <property type="entry name" value="AA/rel_permease1"/>
</dbReference>
<comment type="caution">
    <text evidence="6">The sequence shown here is derived from an EMBL/GenBank/DDBJ whole genome shotgun (WGS) entry which is preliminary data.</text>
</comment>
<sequence>MDTKKHEGSFKKAIGPFSGISIVAGMVIGSGVYYLGSYVLERTGLSMGWSLVAWIVGGFITIVGGLCFAELGASMPVAGGQTVYLSKAYSPAFGFINGFSCFLLTGSGGVAALAMAAVTAYRTVFEISDIMVKVLAIAIILVLMVINLLGVREMTFYQNFSMVIRMVPILMIIIAGFVMGKESPDLSLSLAGTSAEGGGVTAVISMIGFATFASLWAYDGWYNLNTVAEEMKNPKKDLPFAIITSLIGVTLIYVLFYLAVYKVLPSEDIAEMINSGNLYLGNEVVSRTLGGTGIWILLICMTIGIVGSANVNTLCDPRTYYAMAKEGYFPKLFGHLSEKHGVPSYGIIVSAGMAVLLVIFNSLQELTDMLIFTTSILNLMTIYGVLIMRKKYPDIERPYKVWGGKFTIYLTSLMYVVLMVNEFIDAPKAAITGVGITVAGLIVYLYFKKKNGGEEYKGEGIE</sequence>
<evidence type="ECO:0000256" key="5">
    <source>
        <dbReference type="SAM" id="Phobius"/>
    </source>
</evidence>
<proteinExistence type="predicted"/>
<dbReference type="AlphaFoldDB" id="A0A415DY63"/>
<gene>
    <name evidence="6" type="ORF">DW099_13175</name>
</gene>
<dbReference type="STRING" id="1776384.GCA_900086585_02124"/>
<reference evidence="6 7" key="1">
    <citation type="submission" date="2018-08" db="EMBL/GenBank/DDBJ databases">
        <title>A genome reference for cultivated species of the human gut microbiota.</title>
        <authorList>
            <person name="Zou Y."/>
            <person name="Xue W."/>
            <person name="Luo G."/>
        </authorList>
    </citation>
    <scope>NUCLEOTIDE SEQUENCE [LARGE SCALE GENOMIC DNA]</scope>
    <source>
        <strain evidence="6 7">AM07-24</strain>
    </source>
</reference>
<dbReference type="EMBL" id="QRMS01000004">
    <property type="protein sequence ID" value="RHJ85795.1"/>
    <property type="molecule type" value="Genomic_DNA"/>
</dbReference>
<dbReference type="RefSeq" id="WP_118336000.1">
    <property type="nucleotide sequence ID" value="NZ_AP025567.1"/>
</dbReference>
<organism evidence="6 7">
    <name type="scientific">Emergencia timonensis</name>
    <dbReference type="NCBI Taxonomy" id="1776384"/>
    <lineage>
        <taxon>Bacteria</taxon>
        <taxon>Bacillati</taxon>
        <taxon>Bacillota</taxon>
        <taxon>Clostridia</taxon>
        <taxon>Peptostreptococcales</taxon>
        <taxon>Anaerovoracaceae</taxon>
        <taxon>Emergencia</taxon>
    </lineage>
</organism>
<feature type="transmembrane region" description="Helical" evidence="5">
    <location>
        <begin position="130"/>
        <end position="150"/>
    </location>
</feature>
<dbReference type="Gene3D" id="1.20.1740.10">
    <property type="entry name" value="Amino acid/polyamine transporter I"/>
    <property type="match status" value="1"/>
</dbReference>
<evidence type="ECO:0000256" key="4">
    <source>
        <dbReference type="ARBA" id="ARBA00023136"/>
    </source>
</evidence>
<feature type="transmembrane region" description="Helical" evidence="5">
    <location>
        <begin position="238"/>
        <end position="260"/>
    </location>
</feature>
<feature type="transmembrane region" description="Helical" evidence="5">
    <location>
        <begin position="430"/>
        <end position="447"/>
    </location>
</feature>
<feature type="transmembrane region" description="Helical" evidence="5">
    <location>
        <begin position="294"/>
        <end position="315"/>
    </location>
</feature>
<feature type="transmembrane region" description="Helical" evidence="5">
    <location>
        <begin position="47"/>
        <end position="71"/>
    </location>
</feature>
<feature type="transmembrane region" description="Helical" evidence="5">
    <location>
        <begin position="342"/>
        <end position="363"/>
    </location>
</feature>
<evidence type="ECO:0000313" key="7">
    <source>
        <dbReference type="Proteomes" id="UP000284841"/>
    </source>
</evidence>
<dbReference type="Proteomes" id="UP000284841">
    <property type="component" value="Unassembled WGS sequence"/>
</dbReference>
<accession>A0A415DY63</accession>
<dbReference type="GO" id="GO:0015179">
    <property type="term" value="F:L-amino acid transmembrane transporter activity"/>
    <property type="evidence" value="ECO:0007669"/>
    <property type="project" value="TreeGrafter"/>
</dbReference>
<dbReference type="PIRSF" id="PIRSF006060">
    <property type="entry name" value="AA_transporter"/>
    <property type="match status" value="1"/>
</dbReference>
<evidence type="ECO:0000256" key="3">
    <source>
        <dbReference type="ARBA" id="ARBA00022989"/>
    </source>
</evidence>
<keyword evidence="4 5" id="KW-0472">Membrane</keyword>
<dbReference type="PANTHER" id="PTHR11785">
    <property type="entry name" value="AMINO ACID TRANSPORTER"/>
    <property type="match status" value="1"/>
</dbReference>
<keyword evidence="3 5" id="KW-1133">Transmembrane helix</keyword>
<feature type="transmembrane region" description="Helical" evidence="5">
    <location>
        <begin position="12"/>
        <end position="35"/>
    </location>
</feature>
<comment type="subcellular location">
    <subcellularLocation>
        <location evidence="1">Membrane</location>
        <topology evidence="1">Multi-pass membrane protein</topology>
    </subcellularLocation>
</comment>
<evidence type="ECO:0000313" key="6">
    <source>
        <dbReference type="EMBL" id="RHJ85795.1"/>
    </source>
</evidence>
<feature type="transmembrane region" description="Helical" evidence="5">
    <location>
        <begin position="200"/>
        <end position="218"/>
    </location>
</feature>
<feature type="transmembrane region" description="Helical" evidence="5">
    <location>
        <begin position="406"/>
        <end position="424"/>
    </location>
</feature>
<name>A0A415DY63_9FIRM</name>
<dbReference type="OrthoDB" id="178667at2"/>
<dbReference type="GO" id="GO:0016020">
    <property type="term" value="C:membrane"/>
    <property type="evidence" value="ECO:0007669"/>
    <property type="project" value="UniProtKB-SubCell"/>
</dbReference>
<feature type="transmembrane region" description="Helical" evidence="5">
    <location>
        <begin position="369"/>
        <end position="386"/>
    </location>
</feature>
<feature type="transmembrane region" description="Helical" evidence="5">
    <location>
        <begin position="162"/>
        <end position="180"/>
    </location>
</feature>
<dbReference type="PANTHER" id="PTHR11785:SF512">
    <property type="entry name" value="SOBREMESA, ISOFORM B"/>
    <property type="match status" value="1"/>
</dbReference>
<evidence type="ECO:0000256" key="2">
    <source>
        <dbReference type="ARBA" id="ARBA00022692"/>
    </source>
</evidence>